<name>A0AAU9VNB9_9CNID</name>
<comment type="caution">
    <text evidence="3">The sequence shown here is derived from an EMBL/GenBank/DDBJ whole genome shotgun (WGS) entry which is preliminary data.</text>
</comment>
<evidence type="ECO:0000313" key="3">
    <source>
        <dbReference type="EMBL" id="CAH3035139.1"/>
    </source>
</evidence>
<dbReference type="PIRSF" id="PIRSF008142">
    <property type="entry name" value="SH3-bind_E-rich_L"/>
    <property type="match status" value="1"/>
</dbReference>
<dbReference type="EMBL" id="CALNXJ010000003">
    <property type="protein sequence ID" value="CAH3035139.1"/>
    <property type="molecule type" value="Genomic_DNA"/>
</dbReference>
<dbReference type="InterPro" id="IPR036249">
    <property type="entry name" value="Thioredoxin-like_sf"/>
</dbReference>
<organism evidence="3 4">
    <name type="scientific">Pocillopora meandrina</name>
    <dbReference type="NCBI Taxonomy" id="46732"/>
    <lineage>
        <taxon>Eukaryota</taxon>
        <taxon>Metazoa</taxon>
        <taxon>Cnidaria</taxon>
        <taxon>Anthozoa</taxon>
        <taxon>Hexacorallia</taxon>
        <taxon>Scleractinia</taxon>
        <taxon>Astrocoeniina</taxon>
        <taxon>Pocilloporidae</taxon>
        <taxon>Pocillopora</taxon>
    </lineage>
</organism>
<dbReference type="SUPFAM" id="SSF52833">
    <property type="entry name" value="Thioredoxin-like"/>
    <property type="match status" value="1"/>
</dbReference>
<dbReference type="Proteomes" id="UP001159428">
    <property type="component" value="Unassembled WGS sequence"/>
</dbReference>
<dbReference type="InterPro" id="IPR051033">
    <property type="entry name" value="SH3BGR"/>
</dbReference>
<evidence type="ECO:0000256" key="1">
    <source>
        <dbReference type="ARBA" id="ARBA00007764"/>
    </source>
</evidence>
<dbReference type="AlphaFoldDB" id="A0AAU9VNB9"/>
<comment type="similarity">
    <text evidence="1 2">Belongs to the SH3BGR family.</text>
</comment>
<reference evidence="3 4" key="1">
    <citation type="submission" date="2022-05" db="EMBL/GenBank/DDBJ databases">
        <authorList>
            <consortium name="Genoscope - CEA"/>
            <person name="William W."/>
        </authorList>
    </citation>
    <scope>NUCLEOTIDE SEQUENCE [LARGE SCALE GENOMIC DNA]</scope>
</reference>
<dbReference type="PANTHER" id="PTHR12232:SF15">
    <property type="entry name" value="SH3 DOMAIN-BINDING GLUTAMIC ACID-RICH PROTEIN HOMOLOG"/>
    <property type="match status" value="1"/>
</dbReference>
<evidence type="ECO:0000256" key="2">
    <source>
        <dbReference type="PIRNR" id="PIRNR008142"/>
    </source>
</evidence>
<dbReference type="Pfam" id="PF04908">
    <property type="entry name" value="SH3BGR"/>
    <property type="match status" value="1"/>
</dbReference>
<evidence type="ECO:0000313" key="4">
    <source>
        <dbReference type="Proteomes" id="UP001159428"/>
    </source>
</evidence>
<dbReference type="PROSITE" id="PS51354">
    <property type="entry name" value="GLUTAREDOXIN_2"/>
    <property type="match status" value="1"/>
</dbReference>
<proteinExistence type="inferred from homology"/>
<protein>
    <recommendedName>
        <fullName evidence="2">SH3 domain-binding glutamic acid-rich-like protein</fullName>
    </recommendedName>
</protein>
<sequence length="94" mass="10800">MADKIKFYSSSVSSNLEIKKQQQKIEMILDSKKIDYEKIDISSSEKLKNEMREIMGDPKGVPPQLAKGHQYLGGFDEFDAAVENEQLMEFLKLK</sequence>
<accession>A0AAU9VNB9</accession>
<dbReference type="Gene3D" id="3.40.30.10">
    <property type="entry name" value="Glutaredoxin"/>
    <property type="match status" value="1"/>
</dbReference>
<gene>
    <name evidence="3" type="ORF">PMEA_00016318</name>
</gene>
<keyword evidence="4" id="KW-1185">Reference proteome</keyword>
<dbReference type="GO" id="GO:0005737">
    <property type="term" value="C:cytoplasm"/>
    <property type="evidence" value="ECO:0007669"/>
    <property type="project" value="TreeGrafter"/>
</dbReference>
<dbReference type="PANTHER" id="PTHR12232">
    <property type="entry name" value="SH3 DOMAIN-BINDING GLUTAMIC ACID-RICH-LIKE PROTEIN"/>
    <property type="match status" value="1"/>
</dbReference>
<dbReference type="InterPro" id="IPR006993">
    <property type="entry name" value="Glut_rich_SH3-bd"/>
</dbReference>